<dbReference type="EMBL" id="GG664206">
    <property type="protein sequence ID" value="KNC36639.1"/>
    <property type="molecule type" value="Genomic_DNA"/>
</dbReference>
<reference evidence="3" key="2">
    <citation type="submission" date="2015-07" db="EMBL/GenBank/DDBJ databases">
        <title>The genome sequence of Plasmodium falciparum RAJ116.</title>
        <authorList>
            <consortium name="The Broad Institute Genome Sequencing Platform"/>
            <person name="Volkman S.K."/>
            <person name="Neafsey D.E."/>
            <person name="Dash A.P."/>
            <person name="Chitnis C.E."/>
            <person name="Hartl D.L."/>
            <person name="Young S.K."/>
            <person name="Kodira C.D."/>
            <person name="Zeng Q."/>
            <person name="Koehrsen M."/>
            <person name="Godfrey P."/>
            <person name="Alvarado L."/>
            <person name="Berlin A."/>
            <person name="Borenstein D."/>
            <person name="Chen Z."/>
            <person name="Engels R."/>
            <person name="Freedman E."/>
            <person name="Gellesch M."/>
            <person name="Goldberg J."/>
            <person name="Griggs A."/>
            <person name="Gujja S."/>
            <person name="Heiman D."/>
            <person name="Hepburn T."/>
            <person name="Howarth C."/>
            <person name="Jen D."/>
            <person name="Larson L."/>
            <person name="Lewis B."/>
            <person name="Mehta T."/>
            <person name="Park D."/>
            <person name="Pearson M."/>
            <person name="Roberts A."/>
            <person name="Saif S."/>
            <person name="Shea T."/>
            <person name="Shenoy N."/>
            <person name="Sisk P."/>
            <person name="Stolte C."/>
            <person name="Sykes S."/>
            <person name="Walk T."/>
            <person name="White J."/>
            <person name="Yandava C."/>
            <person name="Wirth D.F."/>
            <person name="Nusbaum C."/>
            <person name="Birren B."/>
        </authorList>
    </citation>
    <scope>NUCLEOTIDE SEQUENCE [LARGE SCALE GENOMIC DNA]</scope>
    <source>
        <strain evidence="3">RAJ116</strain>
    </source>
</reference>
<reference evidence="3" key="1">
    <citation type="submission" date="2015-07" db="EMBL/GenBank/DDBJ databases">
        <title>Annotation of Plasmodium falciparum RAJ116.</title>
        <authorList>
            <consortium name="The Broad Institute Genome Sequencing Platform"/>
            <person name="Volkman S.K."/>
            <person name="Neafsey D.E."/>
            <person name="Dash A.P."/>
            <person name="Chitnis C.E."/>
            <person name="Hartl D.L."/>
            <person name="Young S.K."/>
            <person name="Zeng Q."/>
            <person name="Koehrsen M."/>
            <person name="Alvarado L."/>
            <person name="Berlin A."/>
            <person name="Borenstein D."/>
            <person name="Chapman S.B."/>
            <person name="Chen Z."/>
            <person name="Engels R."/>
            <person name="Freedman E."/>
            <person name="Gellesch M."/>
            <person name="Goldberg J."/>
            <person name="Griggs A."/>
            <person name="Gujja S."/>
            <person name="Heilman E.R."/>
            <person name="Heiman D.I."/>
            <person name="Howarth C."/>
            <person name="Jen D."/>
            <person name="Larson L."/>
            <person name="Mehta T."/>
            <person name="Neiman D."/>
            <person name="Park D."/>
            <person name="Pearson M."/>
            <person name="Roberts A."/>
            <person name="Saif S."/>
            <person name="Shea T."/>
            <person name="Shenoy N."/>
            <person name="Sisk P."/>
            <person name="Stolte C."/>
            <person name="Sykes S."/>
            <person name="Walk T."/>
            <person name="White J."/>
            <person name="Yandava C."/>
            <person name="Haas B."/>
            <person name="Henn M.R."/>
            <person name="Nusbaum C."/>
            <person name="Birren B."/>
        </authorList>
    </citation>
    <scope>NUCLEOTIDE SEQUENCE [LARGE SCALE GENOMIC DNA]</scope>
    <source>
        <strain evidence="3">RAJ116</strain>
    </source>
</reference>
<name>A0A0L0CZ13_PLAFA</name>
<dbReference type="AlphaFoldDB" id="A0A0L0CZ13"/>
<feature type="compositionally biased region" description="Basic and acidic residues" evidence="1">
    <location>
        <begin position="56"/>
        <end position="74"/>
    </location>
</feature>
<organism evidence="2 3">
    <name type="scientific">Plasmodium falciparum RAJ116</name>
    <dbReference type="NCBI Taxonomy" id="580058"/>
    <lineage>
        <taxon>Eukaryota</taxon>
        <taxon>Sar</taxon>
        <taxon>Alveolata</taxon>
        <taxon>Apicomplexa</taxon>
        <taxon>Aconoidasida</taxon>
        <taxon>Haemosporida</taxon>
        <taxon>Plasmodiidae</taxon>
        <taxon>Plasmodium</taxon>
        <taxon>Plasmodium (Laverania)</taxon>
    </lineage>
</organism>
<evidence type="ECO:0000313" key="2">
    <source>
        <dbReference type="EMBL" id="KNC36639.1"/>
    </source>
</evidence>
<feature type="region of interest" description="Disordered" evidence="1">
    <location>
        <begin position="56"/>
        <end position="76"/>
    </location>
</feature>
<gene>
    <name evidence="2" type="ORF">PFLG_01993</name>
</gene>
<proteinExistence type="predicted"/>
<protein>
    <submittedName>
        <fullName evidence="2">Uncharacterized protein</fullName>
    </submittedName>
</protein>
<feature type="compositionally biased region" description="Low complexity" evidence="1">
    <location>
        <begin position="108"/>
        <end position="174"/>
    </location>
</feature>
<evidence type="ECO:0000313" key="3">
    <source>
        <dbReference type="Proteomes" id="UP000054566"/>
    </source>
</evidence>
<feature type="region of interest" description="Disordered" evidence="1">
    <location>
        <begin position="105"/>
        <end position="174"/>
    </location>
</feature>
<evidence type="ECO:0000256" key="1">
    <source>
        <dbReference type="SAM" id="MobiDB-lite"/>
    </source>
</evidence>
<sequence>MEYIIKNEKEHSIVKNAEVNVFNIDNNKINNIYNNVTSELSTNNFHVLYHNDTIKKKEEGKGKEEEEKKKKNGDMIDQEDNYEIKLNIINDDNEHNEETIIKNDITYNNSNNNNNNNGNNNNNNGNNNNNNGNNNNNNGNNNNNNGNNNNNNGNNKNNNGNNNNNNGNNNNNNGNNNVCNNSVCNNSVCNNSSQKDMSMNISKNKHKLTRNEEDNVLKKRKKKTKKKNIYMNFQREETNNLNHVNIQMKNEIKKNIQKKMNQNDYLLCTINEFLKQGLKNECIPLFQRLQQNLFFLVMLANQPEDNLDDAHSNYSSE</sequence>
<accession>A0A0L0CZ13</accession>
<dbReference type="Proteomes" id="UP000054566">
    <property type="component" value="Unassembled WGS sequence"/>
</dbReference>